<accession>Q9DHI2</accession>
<proteinExistence type="predicted"/>
<name>Q9DHI2_YLDV</name>
<protein>
    <submittedName>
        <fullName evidence="1">131R protein</fullName>
    </submittedName>
</protein>
<sequence>MSLTTLNMTITIKEDSVNIMGSVPIKDNSNININILKENKKIDKNENLYIVSSDTDTISNDDTEKNKK</sequence>
<organism evidence="1 2">
    <name type="scientific">Yaba-like disease virus</name>
    <name type="common">YLDV</name>
    <dbReference type="NCBI Taxonomy" id="132475"/>
    <lineage>
        <taxon>Viruses</taxon>
        <taxon>Varidnaviria</taxon>
        <taxon>Bamfordvirae</taxon>
        <taxon>Nucleocytoviricota</taxon>
        <taxon>Pokkesviricetes</taxon>
        <taxon>Chitovirales</taxon>
        <taxon>Poxviridae</taxon>
        <taxon>Chordopoxvirinae</taxon>
        <taxon>Yatapoxvirus</taxon>
        <taxon>Yatapoxvirus tanapox</taxon>
        <taxon>Tanapox virus</taxon>
    </lineage>
</organism>
<organismHost>
    <name type="scientific">Simiiformes</name>
    <dbReference type="NCBI Taxonomy" id="314293"/>
</organismHost>
<dbReference type="KEGG" id="vg:918705"/>
<evidence type="ECO:0000313" key="1">
    <source>
        <dbReference type="EMBL" id="CAC21369.1"/>
    </source>
</evidence>
<evidence type="ECO:0000313" key="2">
    <source>
        <dbReference type="Proteomes" id="UP000136581"/>
    </source>
</evidence>
<gene>
    <name evidence="1" type="primary">131R</name>
</gene>
<dbReference type="EMBL" id="AJ293568">
    <property type="protein sequence ID" value="CAC21369.1"/>
    <property type="molecule type" value="Genomic_DNA"/>
</dbReference>
<dbReference type="Proteomes" id="UP000136581">
    <property type="component" value="Segment"/>
</dbReference>
<dbReference type="GeneID" id="918705"/>
<dbReference type="RefSeq" id="NP_073516.1">
    <property type="nucleotide sequence ID" value="NC_002642.1"/>
</dbReference>
<organismHost>
    <name type="scientific">Homo sapiens</name>
    <name type="common">Human</name>
    <dbReference type="NCBI Taxonomy" id="9606"/>
</organismHost>
<reference evidence="1 2" key="1">
    <citation type="journal article" date="2001" name="Virology">
        <title>The genome sequence of Yaba-like disease virus, a yatapoxvirus.</title>
        <authorList>
            <person name="Lee H.J."/>
            <person name="Essani K."/>
            <person name="Smith G.L."/>
        </authorList>
    </citation>
    <scope>NUCLEOTIDE SEQUENCE [LARGE SCALE GENOMIC DNA]</scope>
</reference>
<keyword evidence="2" id="KW-1185">Reference proteome</keyword>